<evidence type="ECO:0000256" key="11">
    <source>
        <dbReference type="ARBA" id="ARBA00048304"/>
    </source>
</evidence>
<evidence type="ECO:0000313" key="16">
    <source>
        <dbReference type="Proteomes" id="UP000237717"/>
    </source>
</evidence>
<evidence type="ECO:0000256" key="12">
    <source>
        <dbReference type="SAM" id="Coils"/>
    </source>
</evidence>
<dbReference type="InterPro" id="IPR048445">
    <property type="entry name" value="DncV-like_NTFase"/>
</dbReference>
<dbReference type="RefSeq" id="WP_158662921.1">
    <property type="nucleotide sequence ID" value="NZ_CP026925.1"/>
</dbReference>
<evidence type="ECO:0000256" key="3">
    <source>
        <dbReference type="ARBA" id="ARBA00022723"/>
    </source>
</evidence>
<keyword evidence="1" id="KW-0808">Transferase</keyword>
<dbReference type="InterPro" id="IPR047805">
    <property type="entry name" value="GAMP_synthase"/>
</dbReference>
<keyword evidence="7" id="KW-0546">Nucleotide metabolism</keyword>
<keyword evidence="3" id="KW-0479">Metal-binding</keyword>
<dbReference type="Pfam" id="PF21654">
    <property type="entry name" value="DncV-like_NTFase"/>
    <property type="match status" value="1"/>
</dbReference>
<comment type="catalytic activity">
    <reaction evidence="11">
        <text>GTP + ATP = 3',3'-cGAMP + 2 diphosphate</text>
        <dbReference type="Rhea" id="RHEA:35647"/>
        <dbReference type="ChEBI" id="CHEBI:30616"/>
        <dbReference type="ChEBI" id="CHEBI:33019"/>
        <dbReference type="ChEBI" id="CHEBI:37565"/>
        <dbReference type="ChEBI" id="CHEBI:71501"/>
    </reaction>
    <physiologicalReaction direction="left-to-right" evidence="11">
        <dbReference type="Rhea" id="RHEA:35648"/>
    </physiologicalReaction>
</comment>
<keyword evidence="2" id="KW-0548">Nucleotidyltransferase</keyword>
<dbReference type="GO" id="GO:0009117">
    <property type="term" value="P:nucleotide metabolic process"/>
    <property type="evidence" value="ECO:0007669"/>
    <property type="project" value="UniProtKB-KW"/>
</dbReference>
<evidence type="ECO:0000256" key="8">
    <source>
        <dbReference type="ARBA" id="ARBA00023118"/>
    </source>
</evidence>
<keyword evidence="12" id="KW-0175">Coiled coil</keyword>
<keyword evidence="6" id="KW-0460">Magnesium</keyword>
<evidence type="ECO:0000259" key="13">
    <source>
        <dbReference type="Pfam" id="PF21654"/>
    </source>
</evidence>
<keyword evidence="5" id="KW-0067">ATP-binding</keyword>
<dbReference type="Pfam" id="PF21713">
    <property type="entry name" value="DncV_C"/>
    <property type="match status" value="1"/>
</dbReference>
<dbReference type="NCBIfam" id="NF041078">
    <property type="entry name" value="cGAS"/>
    <property type="match status" value="1"/>
</dbReference>
<reference evidence="15 16" key="1">
    <citation type="submission" date="2018-02" db="EMBL/GenBank/DDBJ databases">
        <title>Complete genome sequence of Agrobacterium tumefaciens 1D1609.</title>
        <authorList>
            <person name="Cho S.-T."/>
            <person name="Haryono M."/>
            <person name="Chang H.-H."/>
            <person name="Santos M.N."/>
            <person name="Lai E.-M."/>
            <person name="Kuo C.-H."/>
        </authorList>
    </citation>
    <scope>NUCLEOTIDE SEQUENCE [LARGE SCALE GENOMIC DNA]</scope>
    <source>
        <strain evidence="15 16">1D1609</strain>
    </source>
</reference>
<dbReference type="GO" id="GO:0005525">
    <property type="term" value="F:GTP binding"/>
    <property type="evidence" value="ECO:0007669"/>
    <property type="project" value="UniProtKB-KW"/>
</dbReference>
<feature type="coiled-coil region" evidence="12">
    <location>
        <begin position="299"/>
        <end position="326"/>
    </location>
</feature>
<evidence type="ECO:0000256" key="10">
    <source>
        <dbReference type="ARBA" id="ARBA00044145"/>
    </source>
</evidence>
<dbReference type="InterPro" id="IPR048446">
    <property type="entry name" value="DncV_C"/>
</dbReference>
<evidence type="ECO:0000259" key="14">
    <source>
        <dbReference type="Pfam" id="PF21713"/>
    </source>
</evidence>
<evidence type="ECO:0000256" key="1">
    <source>
        <dbReference type="ARBA" id="ARBA00022679"/>
    </source>
</evidence>
<evidence type="ECO:0000256" key="2">
    <source>
        <dbReference type="ARBA" id="ARBA00022695"/>
    </source>
</evidence>
<evidence type="ECO:0000256" key="9">
    <source>
        <dbReference type="ARBA" id="ARBA00023134"/>
    </source>
</evidence>
<evidence type="ECO:0000313" key="15">
    <source>
        <dbReference type="EMBL" id="AVH43658.1"/>
    </source>
</evidence>
<keyword evidence="8" id="KW-0051">Antiviral defense</keyword>
<keyword evidence="4" id="KW-0547">Nucleotide-binding</keyword>
<feature type="domain" description="Cyclic GMP-AMP synthase DncV-like nucleotidyltransferase" evidence="13">
    <location>
        <begin position="56"/>
        <end position="147"/>
    </location>
</feature>
<organism evidence="15 16">
    <name type="scientific">Agrobacterium tumefaciens</name>
    <dbReference type="NCBI Taxonomy" id="358"/>
    <lineage>
        <taxon>Bacteria</taxon>
        <taxon>Pseudomonadati</taxon>
        <taxon>Pseudomonadota</taxon>
        <taxon>Alphaproteobacteria</taxon>
        <taxon>Hyphomicrobiales</taxon>
        <taxon>Rhizobiaceae</taxon>
        <taxon>Rhizobium/Agrobacterium group</taxon>
        <taxon>Agrobacterium</taxon>
        <taxon>Agrobacterium tumefaciens complex</taxon>
    </lineage>
</organism>
<feature type="domain" description="Cyclic GMP-AMP synthase C-terminal" evidence="14">
    <location>
        <begin position="214"/>
        <end position="340"/>
    </location>
</feature>
<protein>
    <recommendedName>
        <fullName evidence="10">Cyclic GMP-AMP synthase</fullName>
    </recommendedName>
</protein>
<dbReference type="Proteomes" id="UP000237717">
    <property type="component" value="Chromosome II"/>
</dbReference>
<dbReference type="AlphaFoldDB" id="A0A2L2LHE0"/>
<dbReference type="GO" id="GO:0005524">
    <property type="term" value="F:ATP binding"/>
    <property type="evidence" value="ECO:0007669"/>
    <property type="project" value="UniProtKB-KW"/>
</dbReference>
<evidence type="ECO:0000256" key="5">
    <source>
        <dbReference type="ARBA" id="ARBA00022840"/>
    </source>
</evidence>
<gene>
    <name evidence="15" type="ORF">At1D1609_36050</name>
</gene>
<keyword evidence="9" id="KW-0342">GTP-binding</keyword>
<evidence type="ECO:0000256" key="6">
    <source>
        <dbReference type="ARBA" id="ARBA00022842"/>
    </source>
</evidence>
<name>A0A2L2LHE0_AGRTU</name>
<evidence type="ECO:0000256" key="4">
    <source>
        <dbReference type="ARBA" id="ARBA00022741"/>
    </source>
</evidence>
<proteinExistence type="predicted"/>
<sequence length="374" mass="42572">MANVSKLLHNTVDEHFLSKLEADETPLRNARKKIRDRLRDAFEETSSEYFGVTVRPRFFTQGSFAYKTLNHPAFPPDQQKDLDDGCYLPLSFVRGEKPSKAAAAFFTFVETVLGKLADEEGWTLVTSKATCVRLEISNDGHIDVPLYAVPDHDVRLLVEARNTQKTASFDAKIDNWEVLPSDSVLLAHREKDWVESDPRKIYDWFVDAVSLYNERLRHDCRYMKAWRDHHRLDDEGLTSINIMACVWKAYEMIRGPFLPSRPDERLLRVVERMQVVLSDDVKIPPCGDENINRMTSDQRRKVVAKLHELELKLKEAIADCDDKNRAVDLVREGFGPRVPSRPDLVAIVASPAISVMSQPKKVVAAPEVGRSVSG</sequence>
<accession>A0A2L2LHE0</accession>
<dbReference type="EMBL" id="CP026925">
    <property type="protein sequence ID" value="AVH43658.1"/>
    <property type="molecule type" value="Genomic_DNA"/>
</dbReference>
<dbReference type="GO" id="GO:0140701">
    <property type="term" value="F:3',3'-cyclic GMP-AMP synthase activity"/>
    <property type="evidence" value="ECO:0007669"/>
    <property type="project" value="InterPro"/>
</dbReference>
<dbReference type="GO" id="GO:0051607">
    <property type="term" value="P:defense response to virus"/>
    <property type="evidence" value="ECO:0007669"/>
    <property type="project" value="UniProtKB-KW"/>
</dbReference>
<dbReference type="GO" id="GO:0046872">
    <property type="term" value="F:metal ion binding"/>
    <property type="evidence" value="ECO:0007669"/>
    <property type="project" value="UniProtKB-KW"/>
</dbReference>
<evidence type="ECO:0000256" key="7">
    <source>
        <dbReference type="ARBA" id="ARBA00023080"/>
    </source>
</evidence>